<evidence type="ECO:0000313" key="2">
    <source>
        <dbReference type="EMBL" id="MED6164741.1"/>
    </source>
</evidence>
<organism evidence="2 3">
    <name type="scientific">Stylosanthes scabra</name>
    <dbReference type="NCBI Taxonomy" id="79078"/>
    <lineage>
        <taxon>Eukaryota</taxon>
        <taxon>Viridiplantae</taxon>
        <taxon>Streptophyta</taxon>
        <taxon>Embryophyta</taxon>
        <taxon>Tracheophyta</taxon>
        <taxon>Spermatophyta</taxon>
        <taxon>Magnoliopsida</taxon>
        <taxon>eudicotyledons</taxon>
        <taxon>Gunneridae</taxon>
        <taxon>Pentapetalae</taxon>
        <taxon>rosids</taxon>
        <taxon>fabids</taxon>
        <taxon>Fabales</taxon>
        <taxon>Fabaceae</taxon>
        <taxon>Papilionoideae</taxon>
        <taxon>50 kb inversion clade</taxon>
        <taxon>dalbergioids sensu lato</taxon>
        <taxon>Dalbergieae</taxon>
        <taxon>Pterocarpus clade</taxon>
        <taxon>Stylosanthes</taxon>
    </lineage>
</organism>
<proteinExistence type="predicted"/>
<dbReference type="Proteomes" id="UP001341840">
    <property type="component" value="Unassembled WGS sequence"/>
</dbReference>
<reference evidence="2 3" key="1">
    <citation type="journal article" date="2023" name="Plants (Basel)">
        <title>Bridging the Gap: Combining Genomics and Transcriptomics Approaches to Understand Stylosanthes scabra, an Orphan Legume from the Brazilian Caatinga.</title>
        <authorList>
            <person name="Ferreira-Neto J.R.C."/>
            <person name="da Silva M.D."/>
            <person name="Binneck E."/>
            <person name="de Melo N.F."/>
            <person name="da Silva R.H."/>
            <person name="de Melo A.L.T.M."/>
            <person name="Pandolfi V."/>
            <person name="Bustamante F.O."/>
            <person name="Brasileiro-Vidal A.C."/>
            <person name="Benko-Iseppon A.M."/>
        </authorList>
    </citation>
    <scope>NUCLEOTIDE SEQUENCE [LARGE SCALE GENOMIC DNA]</scope>
    <source>
        <tissue evidence="2">Leaves</tissue>
    </source>
</reference>
<feature type="compositionally biased region" description="Basic and acidic residues" evidence="1">
    <location>
        <begin position="7"/>
        <end position="23"/>
    </location>
</feature>
<protein>
    <submittedName>
        <fullName evidence="2">Uncharacterized protein</fullName>
    </submittedName>
</protein>
<name>A0ABU6UXE9_9FABA</name>
<keyword evidence="3" id="KW-1185">Reference proteome</keyword>
<dbReference type="EMBL" id="JASCZI010122791">
    <property type="protein sequence ID" value="MED6164741.1"/>
    <property type="molecule type" value="Genomic_DNA"/>
</dbReference>
<evidence type="ECO:0000313" key="3">
    <source>
        <dbReference type="Proteomes" id="UP001341840"/>
    </source>
</evidence>
<comment type="caution">
    <text evidence="2">The sequence shown here is derived from an EMBL/GenBank/DDBJ whole genome shotgun (WGS) entry which is preliminary data.</text>
</comment>
<accession>A0ABU6UXE9</accession>
<gene>
    <name evidence="2" type="ORF">PIB30_093076</name>
</gene>
<feature type="region of interest" description="Disordered" evidence="1">
    <location>
        <begin position="180"/>
        <end position="212"/>
    </location>
</feature>
<evidence type="ECO:0000256" key="1">
    <source>
        <dbReference type="SAM" id="MobiDB-lite"/>
    </source>
</evidence>
<sequence length="212" mass="24383">MGNADEAEGKEVSGGDRPIFDDRFGVEKGIGKAKKGIGSKEFTRGSQEMRNRAPCGCTVPSCDLTCPWERFRMKSAQIRATTRSPRVTARVQSQSWILNQHWERRHGVSPQGLTKVRGLREKIRMKKRKKRRIRRRTPLRKRCLLLPMLWTWMPTRTTYSTLRRHPEYSPIHSSQAFAQNPFDDAWSPSSHARSQPSFDLSSIWPPPIGPSQ</sequence>
<feature type="compositionally biased region" description="Polar residues" evidence="1">
    <location>
        <begin position="187"/>
        <end position="200"/>
    </location>
</feature>
<feature type="region of interest" description="Disordered" evidence="1">
    <location>
        <begin position="1"/>
        <end position="23"/>
    </location>
</feature>